<sequence>MATRPAVGRHEENLLREQVRPRRDCIDFLNALRLDRTPTCAPLWCAERSHNGPLFGPRRTALTGAAGWAGLRTRWAHAAAATSIAGETERALGGRTMPRGGRGRHQAALYGFPAFVAGRQLIAMASLLWRWWPRVPSKSWPWV</sequence>
<gene>
    <name evidence="2" type="ORF">IPOD504_LOCUS9099</name>
</gene>
<reference evidence="2" key="1">
    <citation type="submission" date="2022-03" db="EMBL/GenBank/DDBJ databases">
        <authorList>
            <person name="Martin H S."/>
        </authorList>
    </citation>
    <scope>NUCLEOTIDE SEQUENCE</scope>
</reference>
<accession>A0ABN8IGP8</accession>
<dbReference type="EMBL" id="OW152834">
    <property type="protein sequence ID" value="CAH2055782.1"/>
    <property type="molecule type" value="Genomic_DNA"/>
</dbReference>
<name>A0ABN8IGP8_9NEOP</name>
<keyword evidence="1" id="KW-1133">Transmembrane helix</keyword>
<evidence type="ECO:0000313" key="3">
    <source>
        <dbReference type="Proteomes" id="UP000837857"/>
    </source>
</evidence>
<proteinExistence type="predicted"/>
<keyword evidence="3" id="KW-1185">Reference proteome</keyword>
<organism evidence="2 3">
    <name type="scientific">Iphiclides podalirius</name>
    <name type="common">scarce swallowtail</name>
    <dbReference type="NCBI Taxonomy" id="110791"/>
    <lineage>
        <taxon>Eukaryota</taxon>
        <taxon>Metazoa</taxon>
        <taxon>Ecdysozoa</taxon>
        <taxon>Arthropoda</taxon>
        <taxon>Hexapoda</taxon>
        <taxon>Insecta</taxon>
        <taxon>Pterygota</taxon>
        <taxon>Neoptera</taxon>
        <taxon>Endopterygota</taxon>
        <taxon>Lepidoptera</taxon>
        <taxon>Glossata</taxon>
        <taxon>Ditrysia</taxon>
        <taxon>Papilionoidea</taxon>
        <taxon>Papilionidae</taxon>
        <taxon>Papilioninae</taxon>
        <taxon>Iphiclides</taxon>
    </lineage>
</organism>
<feature type="non-terminal residue" evidence="2">
    <location>
        <position position="143"/>
    </location>
</feature>
<keyword evidence="1" id="KW-0812">Transmembrane</keyword>
<keyword evidence="1" id="KW-0472">Membrane</keyword>
<evidence type="ECO:0000256" key="1">
    <source>
        <dbReference type="SAM" id="Phobius"/>
    </source>
</evidence>
<feature type="transmembrane region" description="Helical" evidence="1">
    <location>
        <begin position="107"/>
        <end position="132"/>
    </location>
</feature>
<dbReference type="Proteomes" id="UP000837857">
    <property type="component" value="Chromosome 22"/>
</dbReference>
<evidence type="ECO:0000313" key="2">
    <source>
        <dbReference type="EMBL" id="CAH2055782.1"/>
    </source>
</evidence>
<protein>
    <submittedName>
        <fullName evidence="2">Uncharacterized protein</fullName>
    </submittedName>
</protein>